<keyword evidence="5 6" id="KW-0472">Membrane</keyword>
<organism evidence="8 9">
    <name type="scientific">Blautia parvula</name>
    <dbReference type="NCBI Taxonomy" id="2877527"/>
    <lineage>
        <taxon>Bacteria</taxon>
        <taxon>Bacillati</taxon>
        <taxon>Bacillota</taxon>
        <taxon>Clostridia</taxon>
        <taxon>Lachnospirales</taxon>
        <taxon>Lachnospiraceae</taxon>
        <taxon>Blautia</taxon>
    </lineage>
</organism>
<feature type="transmembrane region" description="Helical" evidence="6">
    <location>
        <begin position="549"/>
        <end position="568"/>
    </location>
</feature>
<feature type="transmembrane region" description="Helical" evidence="6">
    <location>
        <begin position="494"/>
        <end position="517"/>
    </location>
</feature>
<feature type="transmembrane region" description="Helical" evidence="6">
    <location>
        <begin position="150"/>
        <end position="171"/>
    </location>
</feature>
<proteinExistence type="predicted"/>
<comment type="subcellular location">
    <subcellularLocation>
        <location evidence="1">Cell membrane</location>
        <topology evidence="1">Multi-pass membrane protein</topology>
    </subcellularLocation>
</comment>
<dbReference type="EMBL" id="BAABZQ010000001">
    <property type="protein sequence ID" value="GAA6502386.1"/>
    <property type="molecule type" value="Genomic_DNA"/>
</dbReference>
<accession>A0ABQ0C0T9</accession>
<feature type="domain" description="ABC3 transporter permease C-terminal" evidence="7">
    <location>
        <begin position="501"/>
        <end position="606"/>
    </location>
</feature>
<evidence type="ECO:0000259" key="7">
    <source>
        <dbReference type="Pfam" id="PF02687"/>
    </source>
</evidence>
<dbReference type="Proteomes" id="UP001600941">
    <property type="component" value="Unassembled WGS sequence"/>
</dbReference>
<keyword evidence="3 6" id="KW-0812">Transmembrane</keyword>
<evidence type="ECO:0000256" key="3">
    <source>
        <dbReference type="ARBA" id="ARBA00022692"/>
    </source>
</evidence>
<feature type="transmembrane region" description="Helical" evidence="6">
    <location>
        <begin position="21"/>
        <end position="41"/>
    </location>
</feature>
<name>A0ABQ0C0T9_9FIRM</name>
<evidence type="ECO:0000256" key="2">
    <source>
        <dbReference type="ARBA" id="ARBA00022475"/>
    </source>
</evidence>
<feature type="transmembrane region" description="Helical" evidence="6">
    <location>
        <begin position="110"/>
        <end position="138"/>
    </location>
</feature>
<dbReference type="Pfam" id="PF02687">
    <property type="entry name" value="FtsX"/>
    <property type="match status" value="2"/>
</dbReference>
<feature type="transmembrane region" description="Helical" evidence="6">
    <location>
        <begin position="229"/>
        <end position="250"/>
    </location>
</feature>
<feature type="transmembrane region" description="Helical" evidence="6">
    <location>
        <begin position="53"/>
        <end position="77"/>
    </location>
</feature>
<dbReference type="InterPro" id="IPR052536">
    <property type="entry name" value="ABC-4_Integral_Memb_Prot"/>
</dbReference>
<evidence type="ECO:0000256" key="4">
    <source>
        <dbReference type="ARBA" id="ARBA00022989"/>
    </source>
</evidence>
<gene>
    <name evidence="8" type="ORF">K340107D12_52020</name>
</gene>
<feature type="domain" description="ABC3 transporter permease C-terminal" evidence="7">
    <location>
        <begin position="61"/>
        <end position="176"/>
    </location>
</feature>
<evidence type="ECO:0000256" key="5">
    <source>
        <dbReference type="ARBA" id="ARBA00023136"/>
    </source>
</evidence>
<sequence>MLSLTGLTYRNVKENIAREPVYFFTMILIEALMFAFDSMLFSKDVQQICEQSFVMDVLIGFVTIFIVAVMIWLIFYMMRQSFKYRSKEMSLYMLFGLKQKEIFKNYTKETILMALIAFVLGVAAGELLKQFLMAIFYRMFRLDYVIEMNFYFQAVILTALIYFFCYGIALVKIRKKFLNSTICQLCELEKITERKEEIKAHVTRKWILSGNRLFIWRSVEAEIKSIKRVIFFVAFLLMISIIGSSIAMMYTDYENKQIDAEYPYDFMIYHENPNLDFQKEKDILSDSVGMQMYHEYVIYENQSSYMNEWLYTNLKFFGNELTNKEGEFDENKLKMEEDFDVYYKYDTYIKLSDYNYLLKMIGEKEITLNKDEYVLQIKRRLEPELSDAIRNRVITCENHKLHCKKICTVDFEQNGHNGADYILVLPDEIVDNMTPYYSVMAATTKRPVTEDITEKLDDYGGNFHYGSNHSILYTSPVLAKKEVEITLKSTVTAVLFPFAYVSLVFLCVAISLLAAHLMSTTKESKKRYELLMKIGMTQKEIDIIIHKQLAIDYLIPLVISIVPGWLISVKISTQFILDTGLRTSFGRYIWLSLLWILTVYIVYFIITDIFFRRNINYGKER</sequence>
<dbReference type="InterPro" id="IPR003838">
    <property type="entry name" value="ABC3_permease_C"/>
</dbReference>
<dbReference type="RefSeq" id="WP_390136992.1">
    <property type="nucleotide sequence ID" value="NZ_BAABZQ010000001.1"/>
</dbReference>
<protein>
    <submittedName>
        <fullName evidence="8">ABC transporter permease</fullName>
    </submittedName>
</protein>
<evidence type="ECO:0000256" key="1">
    <source>
        <dbReference type="ARBA" id="ARBA00004651"/>
    </source>
</evidence>
<feature type="transmembrane region" description="Helical" evidence="6">
    <location>
        <begin position="588"/>
        <end position="611"/>
    </location>
</feature>
<dbReference type="PANTHER" id="PTHR46795">
    <property type="entry name" value="ABC TRANSPORTER PERMEASE-RELATED-RELATED"/>
    <property type="match status" value="1"/>
</dbReference>
<evidence type="ECO:0000256" key="6">
    <source>
        <dbReference type="SAM" id="Phobius"/>
    </source>
</evidence>
<reference evidence="8 9" key="1">
    <citation type="submission" date="2024-04" db="EMBL/GenBank/DDBJ databases">
        <title>Defined microbial consortia suppress multidrug-resistant proinflammatory Enterobacteriaceae via ecological control.</title>
        <authorList>
            <person name="Furuichi M."/>
            <person name="Kawaguchi T."/>
            <person name="Pust M."/>
            <person name="Yasuma K."/>
            <person name="Plichta D."/>
            <person name="Hasegawa N."/>
            <person name="Ohya T."/>
            <person name="Bhattarai S."/>
            <person name="Sasajima S."/>
            <person name="Aoto Y."/>
            <person name="Tuganbaev T."/>
            <person name="Yaginuma M."/>
            <person name="Ueda M."/>
            <person name="Okahashi N."/>
            <person name="Amafuji K."/>
            <person name="Kiridooshi Y."/>
            <person name="Sugita K."/>
            <person name="Strazar M."/>
            <person name="Skelly A."/>
            <person name="Suda W."/>
            <person name="Hattori M."/>
            <person name="Nakamoto N."/>
            <person name="Caballero S."/>
            <person name="Norman J."/>
            <person name="Olle B."/>
            <person name="Tanoue T."/>
            <person name="Arita M."/>
            <person name="Bucci V."/>
            <person name="Atarashi K."/>
            <person name="Xavier R."/>
            <person name="Honda K."/>
        </authorList>
    </citation>
    <scope>NUCLEOTIDE SEQUENCE [LARGE SCALE GENOMIC DNA]</scope>
    <source>
        <strain evidence="9">k34-0107-D12</strain>
    </source>
</reference>
<comment type="caution">
    <text evidence="8">The sequence shown here is derived from an EMBL/GenBank/DDBJ whole genome shotgun (WGS) entry which is preliminary data.</text>
</comment>
<evidence type="ECO:0000313" key="8">
    <source>
        <dbReference type="EMBL" id="GAA6502386.1"/>
    </source>
</evidence>
<evidence type="ECO:0000313" key="9">
    <source>
        <dbReference type="Proteomes" id="UP001600941"/>
    </source>
</evidence>
<keyword evidence="4 6" id="KW-1133">Transmembrane helix</keyword>
<keyword evidence="9" id="KW-1185">Reference proteome</keyword>
<dbReference type="PANTHER" id="PTHR46795:SF3">
    <property type="entry name" value="ABC TRANSPORTER PERMEASE"/>
    <property type="match status" value="1"/>
</dbReference>
<keyword evidence="2" id="KW-1003">Cell membrane</keyword>